<dbReference type="InterPro" id="IPR045864">
    <property type="entry name" value="aa-tRNA-synth_II/BPL/LPL"/>
</dbReference>
<dbReference type="InterPro" id="IPR035979">
    <property type="entry name" value="RBD_domain_sf"/>
</dbReference>
<dbReference type="eggNOG" id="KOG4210">
    <property type="taxonomic scope" value="Eukaryota"/>
</dbReference>
<dbReference type="SMART" id="SM00360">
    <property type="entry name" value="RRM"/>
    <property type="match status" value="1"/>
</dbReference>
<dbReference type="Gene3D" id="2.40.50.140">
    <property type="entry name" value="Nucleic acid-binding proteins"/>
    <property type="match status" value="1"/>
</dbReference>
<feature type="compositionally biased region" description="Low complexity" evidence="7">
    <location>
        <begin position="826"/>
        <end position="838"/>
    </location>
</feature>
<feature type="region of interest" description="Disordered" evidence="7">
    <location>
        <begin position="1636"/>
        <end position="1655"/>
    </location>
</feature>
<dbReference type="InterPro" id="IPR006195">
    <property type="entry name" value="aa-tRNA-synth_II"/>
</dbReference>
<evidence type="ECO:0000256" key="4">
    <source>
        <dbReference type="ARBA" id="ARBA00022917"/>
    </source>
</evidence>
<dbReference type="InterPro" id="IPR000504">
    <property type="entry name" value="RRM_dom"/>
</dbReference>
<protein>
    <submittedName>
        <fullName evidence="10">tRNA synthetase class II (D K and N)</fullName>
    </submittedName>
</protein>
<feature type="compositionally biased region" description="Polar residues" evidence="7">
    <location>
        <begin position="1643"/>
        <end position="1652"/>
    </location>
</feature>
<dbReference type="InterPro" id="IPR012340">
    <property type="entry name" value="NA-bd_OB-fold"/>
</dbReference>
<organism evidence="10 11">
    <name type="scientific">Aspergillus oryzae</name>
    <name type="common">Yellow koji mold</name>
    <dbReference type="NCBI Taxonomy" id="5062"/>
    <lineage>
        <taxon>Eukaryota</taxon>
        <taxon>Fungi</taxon>
        <taxon>Dikarya</taxon>
        <taxon>Ascomycota</taxon>
        <taxon>Pezizomycotina</taxon>
        <taxon>Eurotiomycetes</taxon>
        <taxon>Eurotiomycetidae</taxon>
        <taxon>Eurotiales</taxon>
        <taxon>Aspergillaceae</taxon>
        <taxon>Aspergillus</taxon>
        <taxon>Aspergillus subgen. Circumdati</taxon>
    </lineage>
</organism>
<dbReference type="SUPFAM" id="SSF55681">
    <property type="entry name" value="Class II aaRS and biotin synthetases"/>
    <property type="match status" value="1"/>
</dbReference>
<feature type="compositionally biased region" description="Polar residues" evidence="7">
    <location>
        <begin position="688"/>
        <end position="707"/>
    </location>
</feature>
<accession>A0A1S9DUK1</accession>
<proteinExistence type="predicted"/>
<feature type="compositionally biased region" description="Basic residues" evidence="7">
    <location>
        <begin position="517"/>
        <end position="540"/>
    </location>
</feature>
<dbReference type="PANTHER" id="PTHR22594:SF34">
    <property type="entry name" value="ASPARAGINE--TRNA LIGASE, MITOCHONDRIAL-RELATED"/>
    <property type="match status" value="1"/>
</dbReference>
<feature type="compositionally biased region" description="Basic and acidic residues" evidence="7">
    <location>
        <begin position="1"/>
        <end position="14"/>
    </location>
</feature>
<feature type="compositionally biased region" description="Basic and acidic residues" evidence="7">
    <location>
        <begin position="921"/>
        <end position="930"/>
    </location>
</feature>
<keyword evidence="6" id="KW-0694">RNA-binding</keyword>
<feature type="compositionally biased region" description="Low complexity" evidence="7">
    <location>
        <begin position="718"/>
        <end position="731"/>
    </location>
</feature>
<feature type="region of interest" description="Disordered" evidence="7">
    <location>
        <begin position="743"/>
        <end position="762"/>
    </location>
</feature>
<dbReference type="VEuPathDB" id="FungiDB:AO090005001288"/>
<feature type="region of interest" description="Disordered" evidence="7">
    <location>
        <begin position="134"/>
        <end position="173"/>
    </location>
</feature>
<evidence type="ECO:0000313" key="11">
    <source>
        <dbReference type="Proteomes" id="UP000190312"/>
    </source>
</evidence>
<keyword evidence="5 10" id="KW-0030">Aminoacyl-tRNA synthetase</keyword>
<feature type="domain" description="RRM" evidence="8">
    <location>
        <begin position="598"/>
        <end position="676"/>
    </location>
</feature>
<dbReference type="OrthoDB" id="193499at2759"/>
<gene>
    <name evidence="10" type="ORF">OAory_01003150</name>
</gene>
<dbReference type="PROSITE" id="PS50862">
    <property type="entry name" value="AA_TRNA_LIGASE_II"/>
    <property type="match status" value="1"/>
</dbReference>
<dbReference type="PANTHER" id="PTHR22594">
    <property type="entry name" value="ASPARTYL/LYSYL-TRNA SYNTHETASE"/>
    <property type="match status" value="1"/>
</dbReference>
<feature type="compositionally biased region" description="Basic and acidic residues" evidence="7">
    <location>
        <begin position="797"/>
        <end position="806"/>
    </location>
</feature>
<dbReference type="PROSITE" id="PS50102">
    <property type="entry name" value="RRM"/>
    <property type="match status" value="1"/>
</dbReference>
<dbReference type="InterPro" id="IPR012677">
    <property type="entry name" value="Nucleotide-bd_a/b_plait_sf"/>
</dbReference>
<dbReference type="GO" id="GO:0003723">
    <property type="term" value="F:RNA binding"/>
    <property type="evidence" value="ECO:0007669"/>
    <property type="project" value="UniProtKB-UniRule"/>
</dbReference>
<dbReference type="GO" id="GO:0005524">
    <property type="term" value="F:ATP binding"/>
    <property type="evidence" value="ECO:0007669"/>
    <property type="project" value="UniProtKB-KW"/>
</dbReference>
<feature type="compositionally biased region" description="Polar residues" evidence="7">
    <location>
        <begin position="867"/>
        <end position="888"/>
    </location>
</feature>
<dbReference type="GO" id="GO:0006421">
    <property type="term" value="P:asparaginyl-tRNA aminoacylation"/>
    <property type="evidence" value="ECO:0007669"/>
    <property type="project" value="TreeGrafter"/>
</dbReference>
<dbReference type="Gene3D" id="3.30.70.330">
    <property type="match status" value="1"/>
</dbReference>
<dbReference type="InterPro" id="IPR004364">
    <property type="entry name" value="Aa-tRNA-synt_II"/>
</dbReference>
<dbReference type="SUPFAM" id="SSF50249">
    <property type="entry name" value="Nucleic acid-binding proteins"/>
    <property type="match status" value="1"/>
</dbReference>
<dbReference type="Pfam" id="PF00076">
    <property type="entry name" value="RRM_1"/>
    <property type="match status" value="1"/>
</dbReference>
<feature type="compositionally biased region" description="Polar residues" evidence="7">
    <location>
        <begin position="779"/>
        <end position="795"/>
    </location>
</feature>
<name>A0A1S9DUK1_ASPOZ</name>
<keyword evidence="3" id="KW-0067">ATP-binding</keyword>
<dbReference type="Proteomes" id="UP000190312">
    <property type="component" value="Unassembled WGS sequence"/>
</dbReference>
<dbReference type="SUPFAM" id="SSF54928">
    <property type="entry name" value="RNA-binding domain, RBD"/>
    <property type="match status" value="1"/>
</dbReference>
<keyword evidence="1" id="KW-0436">Ligase</keyword>
<sequence>MLKPFQIRDLHRSSSQDNLAASQSPDHAVVEDRSILQNRQQGIVRLSATDYDEITANHPRARLTYVDEDDDELITVGSSLELSQRLEEPVDTSAIPQPSLESISPEPMHIFDIRRSNSVKNLWKKFEYKPHLEDHQDRNEIGTVPTTADDSQSNAQEEPSTSRENPGPATTDVPEPLLAAFEAEMARILNVTNTVRDGNSEPERPTETPAGAESNDRHQHPSDAFVHALHNLVEGAEMISAGVRSRLPEFERQLQNVQRTLPEHVGSSVQVALAALDSQARNLIQALNNASTVGGQRAGNLFQTELPTPAATMEGLRNMASELGHMGNTLFEAFESEFRCNASRSQDQGAPGNSPQTELTASARPDIPAASPETQQSNLAAKCENEKEPLGIDTQAAPSTEVGSPERSVPTDRNADSSMASHQQQGSSSPTFPPSPDIHAQFPTLWNRSHPLPDRPHPSSHNFRPPFATPNTFYPPPSFPVPPPFPSVFWPPHGPPPHGHPHGPPHHQHPPPPPHGFHPHSPHPRAPHPHTHPHAPHHGHFYTPTNALPVPPRPPRHRHREWPASHHRQNDNGAPAPEAIHRPEHGLPSSFTASSAGTSLFIGNVGFSVHEAMIRDVFASKGFLVEVHLPLDAETGRHAGFGYLRFPSIHAAKAALDALQGAHIDGHSINLEISDHSPITALDTSQVREVNSNQPPAPSELQSSSVAPTRARQASEPQTSGERGSSSEQRSAPLTVADLCSSDTRHLSRLSSSDTSLVSSSLLDSERLNTLYPSLLPEGSSQQPVVGNNTSTQLPDLSREPEERRFPPVSQLDAHFLAERRGGAESSSDTSTSRTRSTFQRDIASDSHDSLYGPTPRSPPGAFPQDAQDSFQPRPSSLETDATQQQGGNDRVPTSFYCRHPGTVRSFHPSRRHSGPWNTLRAEETHDNARPLRRRATERHSLRDGREMSSTNTFNRRSYRSDAMPRPNTSTTESSTRRQRSIDDCVSALASLGYGGAEEGGLQRIAVYAAAVDGRVSDAIEMIEEERKAYEQQGPMRVLLSHIQRETATTLKEFFIKIRGFEKYLGPSRDRRSFLGAIQKIRWSMRLPKLDELCTKLESQVAHANFCLVAQGKFWDGKRGRELIVRRQYVLYNVTTEQELLPSSPCIKPLKDVISPNDRVDMSVIFSSDNLYSKKCPFCRARRSKESRSWVKFTCKSCGFWIHFRDSFDDEPDPLTWTALCEIRESSFREFIREGELFMDMKGFLNPKLNKSQLKKLIIQTWPVDTEDPQNQECPNIRDFLRVTQCQAQWSSARKFSTVLKTHKALREAMSGSPQRPSPQPTRCPFLQEMRTWRRSFATSVARLNHKPAGQGVSPTLLRCAQVLEQSKSGTCSLEDQEIKLNGFIRSVRKQKHFAFAEISDGSTIEPIQAFLRPAQAAELSTGTAVEISGVWKACPPGKEQTHELQTTDVNVLGKADPETYPIQKKYHSPDFLRQIPHLRMRTPFSSLLSRFRSECLYQLGNVFRFAPNGGYVQVHPPLITSSDCEGAGETFTVLPREAMGAQSEGEHFFRAPKYLTVSSQLHLEAYAAELGNVWTISPMFRAEKSDTPRHLSEFYMLEAEMNYMHDLDSLTDSVEYILRDLVRRLHDTPVGQEILSAKRSGESGQDQTEGSGANLKQRWNDMMEGPKWGRMTYTQAIEKLQDAVAKGQATFEHAPEWTGGLQLEHEKYIVDVIHNGRPVFVTDYPKVVKPFYMLPSNGDSSAAPGETVACFDLLLPEVSEVAGGSLREHRLPNIIQNMREHGLIKTRAPPALEAEAEAGAQADSETPMYPHLLPGEDLGHLQWYADLRRWGTAPHGGFGLGFDRFLGYLAGVSSIRDVVSFPRYFGRADC</sequence>
<evidence type="ECO:0000256" key="7">
    <source>
        <dbReference type="SAM" id="MobiDB-lite"/>
    </source>
</evidence>
<dbReference type="GO" id="GO:0005739">
    <property type="term" value="C:mitochondrion"/>
    <property type="evidence" value="ECO:0007669"/>
    <property type="project" value="TreeGrafter"/>
</dbReference>
<feature type="region of interest" description="Disordered" evidence="7">
    <location>
        <begin position="492"/>
        <end position="588"/>
    </location>
</feature>
<dbReference type="GO" id="GO:0004816">
    <property type="term" value="F:asparagine-tRNA ligase activity"/>
    <property type="evidence" value="ECO:0007669"/>
    <property type="project" value="TreeGrafter"/>
</dbReference>
<feature type="compositionally biased region" description="Polar residues" evidence="7">
    <location>
        <begin position="15"/>
        <end position="25"/>
    </location>
</feature>
<evidence type="ECO:0000256" key="3">
    <source>
        <dbReference type="ARBA" id="ARBA00022840"/>
    </source>
</evidence>
<evidence type="ECO:0000256" key="1">
    <source>
        <dbReference type="ARBA" id="ARBA00022598"/>
    </source>
</evidence>
<evidence type="ECO:0000259" key="8">
    <source>
        <dbReference type="PROSITE" id="PS50102"/>
    </source>
</evidence>
<evidence type="ECO:0000256" key="6">
    <source>
        <dbReference type="PROSITE-ProRule" id="PRU00176"/>
    </source>
</evidence>
<feature type="compositionally biased region" description="Basic and acidic residues" evidence="7">
    <location>
        <begin position="938"/>
        <end position="947"/>
    </location>
</feature>
<dbReference type="Gene3D" id="3.30.930.10">
    <property type="entry name" value="Bira Bifunctional Protein, Domain 2"/>
    <property type="match status" value="1"/>
</dbReference>
<feature type="compositionally biased region" description="Basic residues" evidence="7">
    <location>
        <begin position="499"/>
        <end position="509"/>
    </location>
</feature>
<keyword evidence="4" id="KW-0648">Protein biosynthesis</keyword>
<dbReference type="EMBL" id="MKZY01000002">
    <property type="protein sequence ID" value="OOO12566.1"/>
    <property type="molecule type" value="Genomic_DNA"/>
</dbReference>
<feature type="compositionally biased region" description="Polar residues" evidence="7">
    <location>
        <begin position="144"/>
        <end position="164"/>
    </location>
</feature>
<dbReference type="InterPro" id="IPR002312">
    <property type="entry name" value="Asp/Asn-tRNA-synth_IIb"/>
</dbReference>
<evidence type="ECO:0000256" key="5">
    <source>
        <dbReference type="ARBA" id="ARBA00023146"/>
    </source>
</evidence>
<evidence type="ECO:0000313" key="10">
    <source>
        <dbReference type="EMBL" id="OOO12566.1"/>
    </source>
</evidence>
<evidence type="ECO:0000259" key="9">
    <source>
        <dbReference type="PROSITE" id="PS50862"/>
    </source>
</evidence>
<feature type="region of interest" description="Disordered" evidence="7">
    <location>
        <begin position="688"/>
        <end position="733"/>
    </location>
</feature>
<feature type="compositionally biased region" description="Polar residues" evidence="7">
    <location>
        <begin position="416"/>
        <end position="430"/>
    </location>
</feature>
<keyword evidence="2" id="KW-0547">Nucleotide-binding</keyword>
<feature type="domain" description="Aminoacyl-transfer RNA synthetases class-II family profile" evidence="9">
    <location>
        <begin position="1506"/>
        <end position="1863"/>
    </location>
</feature>
<reference evidence="10 11" key="1">
    <citation type="submission" date="2016-10" db="EMBL/GenBank/DDBJ databases">
        <title>Genome sequencing of Aspergillus oryzae BCC7051.</title>
        <authorList>
            <person name="Thammarongtham C."/>
            <person name="Vorapreeda T."/>
            <person name="Nookaew I."/>
            <person name="Srisuk T."/>
            <person name="Land M."/>
            <person name="Jeennor S."/>
            <person name="Laoteng K."/>
        </authorList>
    </citation>
    <scope>NUCLEOTIDE SEQUENCE [LARGE SCALE GENOMIC DNA]</scope>
    <source>
        <strain evidence="10 11">BCC7051</strain>
    </source>
</reference>
<dbReference type="VEuPathDB" id="FungiDB:AO090005001286"/>
<feature type="region of interest" description="Disordered" evidence="7">
    <location>
        <begin position="192"/>
        <end position="219"/>
    </location>
</feature>
<feature type="region of interest" description="Disordered" evidence="7">
    <location>
        <begin position="773"/>
        <end position="980"/>
    </location>
</feature>
<feature type="compositionally biased region" description="Basic and acidic residues" evidence="7">
    <location>
        <begin position="561"/>
        <end position="570"/>
    </location>
</feature>
<comment type="caution">
    <text evidence="10">The sequence shown here is derived from an EMBL/GenBank/DDBJ whole genome shotgun (WGS) entry which is preliminary data.</text>
</comment>
<feature type="compositionally biased region" description="Polar residues" evidence="7">
    <location>
        <begin position="342"/>
        <end position="360"/>
    </location>
</feature>
<feature type="region of interest" description="Disordered" evidence="7">
    <location>
        <begin position="1"/>
        <end position="26"/>
    </location>
</feature>
<dbReference type="PRINTS" id="PR01042">
    <property type="entry name" value="TRNASYNTHASP"/>
</dbReference>
<feature type="compositionally biased region" description="Low complexity" evidence="7">
    <location>
        <begin position="749"/>
        <end position="762"/>
    </location>
</feature>
<dbReference type="CDD" id="cd04318">
    <property type="entry name" value="EcAsnRS_like_N"/>
    <property type="match status" value="1"/>
</dbReference>
<dbReference type="Pfam" id="PF00152">
    <property type="entry name" value="tRNA-synt_2"/>
    <property type="match status" value="1"/>
</dbReference>
<evidence type="ECO:0000256" key="2">
    <source>
        <dbReference type="ARBA" id="ARBA00022741"/>
    </source>
</evidence>
<feature type="region of interest" description="Disordered" evidence="7">
    <location>
        <begin position="391"/>
        <end position="469"/>
    </location>
</feature>
<feature type="region of interest" description="Disordered" evidence="7">
    <location>
        <begin position="341"/>
        <end position="360"/>
    </location>
</feature>